<keyword evidence="5" id="KW-1185">Reference proteome</keyword>
<dbReference type="PANTHER" id="PTHR37836:SF2">
    <property type="entry name" value="DUF4038 DOMAIN-CONTAINING PROTEIN"/>
    <property type="match status" value="1"/>
</dbReference>
<dbReference type="Gene3D" id="2.60.40.3950">
    <property type="match status" value="1"/>
</dbReference>
<dbReference type="EMBL" id="BAAAOG010000001">
    <property type="protein sequence ID" value="GAA1944788.1"/>
    <property type="molecule type" value="Genomic_DNA"/>
</dbReference>
<reference evidence="4 5" key="1">
    <citation type="journal article" date="2019" name="Int. J. Syst. Evol. Microbiol.">
        <title>The Global Catalogue of Microorganisms (GCM) 10K type strain sequencing project: providing services to taxonomists for standard genome sequencing and annotation.</title>
        <authorList>
            <consortium name="The Broad Institute Genomics Platform"/>
            <consortium name="The Broad Institute Genome Sequencing Center for Infectious Disease"/>
            <person name="Wu L."/>
            <person name="Ma J."/>
        </authorList>
    </citation>
    <scope>NUCLEOTIDE SEQUENCE [LARGE SCALE GENOMIC DNA]</scope>
    <source>
        <strain evidence="4 5">JCM 14901</strain>
    </source>
</reference>
<protein>
    <submittedName>
        <fullName evidence="4">DUF5605 domain-containing protein</fullName>
    </submittedName>
</protein>
<feature type="domain" description="DUF5060" evidence="2">
    <location>
        <begin position="111"/>
        <end position="171"/>
    </location>
</feature>
<accession>A0ABN2Q5I5</accession>
<dbReference type="RefSeq" id="WP_344090503.1">
    <property type="nucleotide sequence ID" value="NZ_BAAAOG010000001.1"/>
</dbReference>
<evidence type="ECO:0000313" key="4">
    <source>
        <dbReference type="EMBL" id="GAA1944788.1"/>
    </source>
</evidence>
<dbReference type="Gene3D" id="2.60.40.10">
    <property type="entry name" value="Immunoglobulins"/>
    <property type="match status" value="1"/>
</dbReference>
<dbReference type="InterPro" id="IPR017853">
    <property type="entry name" value="GH"/>
</dbReference>
<comment type="caution">
    <text evidence="4">The sequence shown here is derived from an EMBL/GenBank/DDBJ whole genome shotgun (WGS) entry which is preliminary data.</text>
</comment>
<dbReference type="PANTHER" id="PTHR37836">
    <property type="entry name" value="LMO1036 PROTEIN"/>
    <property type="match status" value="1"/>
</dbReference>
<dbReference type="SUPFAM" id="SSF51445">
    <property type="entry name" value="(Trans)glycosidases"/>
    <property type="match status" value="1"/>
</dbReference>
<dbReference type="InterPro" id="IPR032260">
    <property type="entry name" value="DUF5060"/>
</dbReference>
<name>A0ABN2Q5I5_9MICO</name>
<feature type="domain" description="Apiosidase-like catalytic" evidence="1">
    <location>
        <begin position="199"/>
        <end position="456"/>
    </location>
</feature>
<evidence type="ECO:0000313" key="5">
    <source>
        <dbReference type="Proteomes" id="UP001499933"/>
    </source>
</evidence>
<sequence length="583" mass="65147">MSTFHSRSSLAGVLTQPHARAVVEEIAPEVLESALAQTEASFPLAPVLSMILDPGDKRVQVLLERLYALEDRTERSAEESPITPRLDYEATDIPLASAGFVPPENATANRLVELTFTGPSHGNPFVEVELTVRLALEDIVIDVGAFYDGDGRYIARYLPPQPGVWTFSTSSTARSLDGITGSIAVVASDAPGPVRADGFHFRYADGTPFTPLGTTAYAWTHQSVELQETTLRALSEAPFTKIRMALFPKHFIFNTNEPERFVFPRDGDGWDTTGFDLEYFRQLETRLTQLGELGVQADLILFHPYDRWGFANLGRAADDRYVQYVVRRLAAFPNVWWSLANEYDLLLDKNPDDWDRIAGVIRDNDHVGHPLSIHNWLEIWDYESEWATHCSIQHGEQLGARVREWRGRWRKPVIVDECGYEGDIDQGWGFLPATDEVRRIWDAVMAGGYATHGETYHREDDVLFWAKGGQLHGESPARIAFLRSIIEDSPTGRLEPLPSDFDAAHAGVDGQYLLIYFGGGQPAFRAVKVPAGMRARIDVIDTWNMTITTLPGEHVGEVRVDLPGRPYIAVRLRSVIQAESTSA</sequence>
<feature type="domain" description="DUF5605" evidence="3">
    <location>
        <begin position="502"/>
        <end position="573"/>
    </location>
</feature>
<organism evidence="4 5">
    <name type="scientific">Microbacterium deminutum</name>
    <dbReference type="NCBI Taxonomy" id="344164"/>
    <lineage>
        <taxon>Bacteria</taxon>
        <taxon>Bacillati</taxon>
        <taxon>Actinomycetota</taxon>
        <taxon>Actinomycetes</taxon>
        <taxon>Micrococcales</taxon>
        <taxon>Microbacteriaceae</taxon>
        <taxon>Microbacterium</taxon>
    </lineage>
</organism>
<dbReference type="InterPro" id="IPR025277">
    <property type="entry name" value="Apiosidase-like_cat_dom"/>
</dbReference>
<dbReference type="Proteomes" id="UP001499933">
    <property type="component" value="Unassembled WGS sequence"/>
</dbReference>
<dbReference type="Pfam" id="PF18310">
    <property type="entry name" value="DUF5605"/>
    <property type="match status" value="1"/>
</dbReference>
<evidence type="ECO:0000259" key="2">
    <source>
        <dbReference type="Pfam" id="PF16586"/>
    </source>
</evidence>
<gene>
    <name evidence="4" type="ORF">GCM10009776_03320</name>
</gene>
<dbReference type="InterPro" id="IPR041239">
    <property type="entry name" value="DUF5605"/>
</dbReference>
<dbReference type="InterPro" id="IPR013783">
    <property type="entry name" value="Ig-like_fold"/>
</dbReference>
<evidence type="ECO:0000259" key="3">
    <source>
        <dbReference type="Pfam" id="PF18310"/>
    </source>
</evidence>
<evidence type="ECO:0000259" key="1">
    <source>
        <dbReference type="Pfam" id="PF13204"/>
    </source>
</evidence>
<dbReference type="Gene3D" id="3.20.20.80">
    <property type="entry name" value="Glycosidases"/>
    <property type="match status" value="1"/>
</dbReference>
<dbReference type="Pfam" id="PF13204">
    <property type="entry name" value="Apiosidase"/>
    <property type="match status" value="1"/>
</dbReference>
<proteinExistence type="predicted"/>
<dbReference type="Pfam" id="PF16586">
    <property type="entry name" value="DUF5060"/>
    <property type="match status" value="1"/>
</dbReference>